<dbReference type="InterPro" id="IPR029063">
    <property type="entry name" value="SAM-dependent_MTases_sf"/>
</dbReference>
<reference evidence="2 3" key="1">
    <citation type="submission" date="2020-08" db="EMBL/GenBank/DDBJ databases">
        <title>The genome sequence of type strain Novosphingobium piscinae KCTC 42194.</title>
        <authorList>
            <person name="Liu Y."/>
        </authorList>
    </citation>
    <scope>NUCLEOTIDE SEQUENCE [LARGE SCALE GENOMIC DNA]</scope>
    <source>
        <strain evidence="2 3">KCTC 42194</strain>
    </source>
</reference>
<evidence type="ECO:0000259" key="1">
    <source>
        <dbReference type="Pfam" id="PF05050"/>
    </source>
</evidence>
<dbReference type="GO" id="GO:0032259">
    <property type="term" value="P:methylation"/>
    <property type="evidence" value="ECO:0007669"/>
    <property type="project" value="UniProtKB-KW"/>
</dbReference>
<keyword evidence="2" id="KW-0489">Methyltransferase</keyword>
<dbReference type="RefSeq" id="WP_185678950.1">
    <property type="nucleotide sequence ID" value="NZ_JACLAX010000006.1"/>
</dbReference>
<keyword evidence="3" id="KW-1185">Reference proteome</keyword>
<sequence length="216" mass="24815">MPEKMLPEATTWADNPYEPEWAERDFLFSPDGNKEYPQHACKQTYLLAKPFIKQFRNALDIGCRVGEFTRYLHLDFAHVYAFDPNLWPDFRRNVDLGRVTHFTCAIGDERGETVMFGGGHAERENARTKIVPVYTIDAFGFDAIDFIKIDVEGFEKKVLLGAAQTIERCNPVIVIEQNHVVLDGDAQYSAKEYLETIGYKVAALDRRGWDFVMVRP</sequence>
<dbReference type="NCBIfam" id="TIGR01444">
    <property type="entry name" value="fkbM_fam"/>
    <property type="match status" value="1"/>
</dbReference>
<dbReference type="InterPro" id="IPR052514">
    <property type="entry name" value="SAM-dependent_MTase"/>
</dbReference>
<organism evidence="2 3">
    <name type="scientific">Novosphingobium piscinae</name>
    <dbReference type="NCBI Taxonomy" id="1507448"/>
    <lineage>
        <taxon>Bacteria</taxon>
        <taxon>Pseudomonadati</taxon>
        <taxon>Pseudomonadota</taxon>
        <taxon>Alphaproteobacteria</taxon>
        <taxon>Sphingomonadales</taxon>
        <taxon>Sphingomonadaceae</taxon>
        <taxon>Novosphingobium</taxon>
    </lineage>
</organism>
<dbReference type="InterPro" id="IPR006342">
    <property type="entry name" value="FkbM_mtfrase"/>
</dbReference>
<keyword evidence="2" id="KW-0808">Transferase</keyword>
<gene>
    <name evidence="2" type="ORF">H7F53_07895</name>
</gene>
<dbReference type="AlphaFoldDB" id="A0A7X1FY56"/>
<dbReference type="GO" id="GO:0008168">
    <property type="term" value="F:methyltransferase activity"/>
    <property type="evidence" value="ECO:0007669"/>
    <property type="project" value="UniProtKB-KW"/>
</dbReference>
<evidence type="ECO:0000313" key="3">
    <source>
        <dbReference type="Proteomes" id="UP000551327"/>
    </source>
</evidence>
<protein>
    <submittedName>
        <fullName evidence="2">FkbM family methyltransferase</fullName>
    </submittedName>
</protein>
<dbReference type="Pfam" id="PF05050">
    <property type="entry name" value="Methyltransf_21"/>
    <property type="match status" value="1"/>
</dbReference>
<dbReference type="Proteomes" id="UP000551327">
    <property type="component" value="Unassembled WGS sequence"/>
</dbReference>
<dbReference type="Gene3D" id="3.40.50.150">
    <property type="entry name" value="Vaccinia Virus protein VP39"/>
    <property type="match status" value="1"/>
</dbReference>
<accession>A0A7X1FY56</accession>
<proteinExistence type="predicted"/>
<dbReference type="PANTHER" id="PTHR34203">
    <property type="entry name" value="METHYLTRANSFERASE, FKBM FAMILY PROTEIN"/>
    <property type="match status" value="1"/>
</dbReference>
<evidence type="ECO:0000313" key="2">
    <source>
        <dbReference type="EMBL" id="MBC2669061.1"/>
    </source>
</evidence>
<dbReference type="PANTHER" id="PTHR34203:SF15">
    <property type="entry name" value="SLL1173 PROTEIN"/>
    <property type="match status" value="1"/>
</dbReference>
<dbReference type="EMBL" id="JACLAX010000006">
    <property type="protein sequence ID" value="MBC2669061.1"/>
    <property type="molecule type" value="Genomic_DNA"/>
</dbReference>
<name>A0A7X1FY56_9SPHN</name>
<dbReference type="SUPFAM" id="SSF53335">
    <property type="entry name" value="S-adenosyl-L-methionine-dependent methyltransferases"/>
    <property type="match status" value="1"/>
</dbReference>
<feature type="domain" description="Methyltransferase FkbM" evidence="1">
    <location>
        <begin position="111"/>
        <end position="181"/>
    </location>
</feature>
<comment type="caution">
    <text evidence="2">The sequence shown here is derived from an EMBL/GenBank/DDBJ whole genome shotgun (WGS) entry which is preliminary data.</text>
</comment>